<dbReference type="RefSeq" id="WP_174715703.1">
    <property type="nucleotide sequence ID" value="NZ_CADIKP010000028.1"/>
</dbReference>
<feature type="domain" description="Bacteriophage Mu GpT" evidence="1">
    <location>
        <begin position="9"/>
        <end position="295"/>
    </location>
</feature>
<keyword evidence="5" id="KW-1185">Reference proteome</keyword>
<proteinExistence type="predicted"/>
<evidence type="ECO:0000313" key="5">
    <source>
        <dbReference type="Proteomes" id="UP001446337"/>
    </source>
</evidence>
<dbReference type="AlphaFoldDB" id="A0A6J5I698"/>
<dbReference type="InterPro" id="IPR018774">
    <property type="entry name" value="Phage_Mu_GpT"/>
</dbReference>
<dbReference type="EMBL" id="CP054569">
    <property type="protein sequence ID" value="QKQ45708.1"/>
    <property type="molecule type" value="Genomic_DNA"/>
</dbReference>
<evidence type="ECO:0000259" key="1">
    <source>
        <dbReference type="Pfam" id="PF10124"/>
    </source>
</evidence>
<dbReference type="Proteomes" id="UP001446337">
    <property type="component" value="Chromosome"/>
</dbReference>
<evidence type="ECO:0000313" key="3">
    <source>
        <dbReference type="EMBL" id="XAN19449.1"/>
    </source>
</evidence>
<name>A0A6J5I698_ACHDE</name>
<sequence length="296" mass="32919">MIINHQNLAILNQAFNAAFSSGLTMAQPMWQQLAMLVPSTTGEEKYAWLGAITKFREWLGERVYQNLKQSDYSVKNKTWENTVSVSRDIIEDDQYGVFKPVVQQLGQDAATHPDELVFELLQAGFATRCFDGQYFFDTDHPVGLPGKEVSVSNFQGGSGAAWYLVDTTKVIKPIIYQRRRPYAFVAKTSLTDDNVFSRNEFVWGADGRSNVGYGLWQLAYASKEGLDLQAYADARAAMQSQKADNGKPLVIRAAELWVPPSLEQAALEVIQADRLANGASNVMRGTAKVVVCPYLT</sequence>
<reference evidence="2 4" key="1">
    <citation type="submission" date="2020-05" db="EMBL/GenBank/DDBJ databases">
        <title>FDA dAtabase for Regulatory Grade micrObial Sequences (FDA-ARGOS): Supporting development and validation of Infectious Disease Dx tests.</title>
        <authorList>
            <person name="Sproer C."/>
            <person name="Gronow S."/>
            <person name="Severitt S."/>
            <person name="Schroder I."/>
            <person name="Tallon L."/>
            <person name="Sadzewicz L."/>
            <person name="Zhao X."/>
            <person name="Vavikolanu K."/>
            <person name="Mehta A."/>
            <person name="Aluvathingal J."/>
            <person name="Nadendla S."/>
            <person name="Myers T."/>
            <person name="Yan Y."/>
            <person name="Sichtig H."/>
        </authorList>
    </citation>
    <scope>NUCLEOTIDE SEQUENCE [LARGE SCALE GENOMIC DNA]</scope>
    <source>
        <strain evidence="2 4">FDAARGOS_787</strain>
    </source>
</reference>
<evidence type="ECO:0000313" key="2">
    <source>
        <dbReference type="EMBL" id="QKQ45708.1"/>
    </source>
</evidence>
<dbReference type="EMBL" id="CP154792">
    <property type="protein sequence ID" value="XAN19449.1"/>
    <property type="molecule type" value="Genomic_DNA"/>
</dbReference>
<organism evidence="2 4">
    <name type="scientific">Achromobacter denitrificans</name>
    <name type="common">Alcaligenes denitrificans</name>
    <dbReference type="NCBI Taxonomy" id="32002"/>
    <lineage>
        <taxon>Bacteria</taxon>
        <taxon>Pseudomonadati</taxon>
        <taxon>Pseudomonadota</taxon>
        <taxon>Betaproteobacteria</taxon>
        <taxon>Burkholderiales</taxon>
        <taxon>Alcaligenaceae</taxon>
        <taxon>Achromobacter</taxon>
    </lineage>
</organism>
<accession>A0A6J5I698</accession>
<dbReference type="Pfam" id="PF10124">
    <property type="entry name" value="Mu-like_gpT"/>
    <property type="match status" value="1"/>
</dbReference>
<evidence type="ECO:0000313" key="4">
    <source>
        <dbReference type="Proteomes" id="UP000509782"/>
    </source>
</evidence>
<protein>
    <submittedName>
        <fullName evidence="2">Mu-like prophage major head subunit gpT family protein</fullName>
    </submittedName>
</protein>
<reference evidence="3 5" key="2">
    <citation type="submission" date="2024-05" db="EMBL/GenBank/DDBJ databases">
        <title>Achromobacter denitrificans. BP1, complete genome.</title>
        <authorList>
            <person name="Zhang B."/>
        </authorList>
    </citation>
    <scope>NUCLEOTIDE SEQUENCE [LARGE SCALE GENOMIC DNA]</scope>
    <source>
        <strain evidence="3 5">BP1</strain>
    </source>
</reference>
<dbReference type="Proteomes" id="UP000509782">
    <property type="component" value="Chromosome"/>
</dbReference>
<gene>
    <name evidence="3" type="ORF">AAIK43_15735</name>
    <name evidence="2" type="ORF">FOC81_02900</name>
</gene>